<feature type="region of interest" description="Disordered" evidence="1">
    <location>
        <begin position="369"/>
        <end position="401"/>
    </location>
</feature>
<feature type="domain" description="AAA+ ATPase" evidence="2">
    <location>
        <begin position="496"/>
        <end position="621"/>
    </location>
</feature>
<feature type="compositionally biased region" description="Acidic residues" evidence="1">
    <location>
        <begin position="43"/>
        <end position="52"/>
    </location>
</feature>
<keyword evidence="3" id="KW-0378">Hydrolase</keyword>
<gene>
    <name evidence="3" type="ORF">BU26DRAFT_352409</name>
</gene>
<dbReference type="Gene3D" id="3.40.50.300">
    <property type="entry name" value="P-loop containing nucleotide triphosphate hydrolases"/>
    <property type="match status" value="1"/>
</dbReference>
<dbReference type="OrthoDB" id="10042665at2759"/>
<evidence type="ECO:0000313" key="4">
    <source>
        <dbReference type="Proteomes" id="UP000800094"/>
    </source>
</evidence>
<dbReference type="AlphaFoldDB" id="A0A6A6IDR8"/>
<dbReference type="PANTHER" id="PTHR46411">
    <property type="entry name" value="FAMILY ATPASE, PUTATIVE-RELATED"/>
    <property type="match status" value="1"/>
</dbReference>
<organism evidence="3 4">
    <name type="scientific">Trematosphaeria pertusa</name>
    <dbReference type="NCBI Taxonomy" id="390896"/>
    <lineage>
        <taxon>Eukaryota</taxon>
        <taxon>Fungi</taxon>
        <taxon>Dikarya</taxon>
        <taxon>Ascomycota</taxon>
        <taxon>Pezizomycotina</taxon>
        <taxon>Dothideomycetes</taxon>
        <taxon>Pleosporomycetidae</taxon>
        <taxon>Pleosporales</taxon>
        <taxon>Massarineae</taxon>
        <taxon>Trematosphaeriaceae</taxon>
        <taxon>Trematosphaeria</taxon>
    </lineage>
</organism>
<dbReference type="RefSeq" id="XP_033682714.1">
    <property type="nucleotide sequence ID" value="XM_033822480.1"/>
</dbReference>
<dbReference type="InterPro" id="IPR054289">
    <property type="entry name" value="DUF7025"/>
</dbReference>
<dbReference type="SUPFAM" id="SSF52540">
    <property type="entry name" value="P-loop containing nucleoside triphosphate hydrolases"/>
    <property type="match status" value="1"/>
</dbReference>
<evidence type="ECO:0000259" key="2">
    <source>
        <dbReference type="SMART" id="SM00382"/>
    </source>
</evidence>
<sequence>MPSRIRSDSTSSASSSEDEQAPITNGAKVANGTTNGVSKDDDKSDESEEPEEHIDPGMKSGFKNFYSGKEDKKGRYQWQEKIPEDIGNPTENDKTAKWALLVRNVKVYNDPQKVLAIHSIVVQSPLLKKLLAGVLKGYPGIAVGLNRLELSGKFEPLIHRWAELQAAIAKLGDETEDERMTKEHANLLQDILVKEFKSLIDTSQDMKSKRVITYELLWTLFQPGIAVFSRQDGQEMAMTLEDTRYGQDCKGNPCFWITCKYVDWDGTKFGTSKLNLSIYEYKGTRHISQLRAFPLEYHPDAKALKARLIERGAKAEALAGPNYRAYHGIGWRHGAFGTKDKYNVKGRIVIDTYGWNRFNPSYAIFVAPLTQKEPTQESHEDGEESDGEEECDGGYDADDSGMPMDGHFADEEDAARRLPLTAEQKLICTPLLRGYSLKSKLWLNFFVNSVKEIEWQKDAFDRLVLPKNQKELILGFTESQRKYRETFDDVIEGKGRGMIVLLCGPPGVGKTLTAESVAEEMKVPLFMMSAGDLGLDPRKVETKLQDILEMCTRWQSVLLLDEADVFLEQRSLHELERNKLVSIFLRVLEYFEGTMFLTTNRVQTFDPAFQSRIHISLDYQELSIKSRRTVWKNFLDSSPQDHSITKQELEELARMNMNGRQIKNILKIARLLASRKDAKLSHDHIITTLEVTQHLHNETQFSERTRGSLYG</sequence>
<dbReference type="InterPro" id="IPR003593">
    <property type="entry name" value="AAA+_ATPase"/>
</dbReference>
<keyword evidence="4" id="KW-1185">Reference proteome</keyword>
<dbReference type="Pfam" id="PF00004">
    <property type="entry name" value="AAA"/>
    <property type="match status" value="1"/>
</dbReference>
<dbReference type="Proteomes" id="UP000800094">
    <property type="component" value="Unassembled WGS sequence"/>
</dbReference>
<dbReference type="GO" id="GO:0016887">
    <property type="term" value="F:ATP hydrolysis activity"/>
    <property type="evidence" value="ECO:0007669"/>
    <property type="project" value="InterPro"/>
</dbReference>
<feature type="compositionally biased region" description="Acidic residues" evidence="1">
    <location>
        <begin position="380"/>
        <end position="399"/>
    </location>
</feature>
<feature type="region of interest" description="Disordered" evidence="1">
    <location>
        <begin position="1"/>
        <end position="66"/>
    </location>
</feature>
<dbReference type="CDD" id="cd19481">
    <property type="entry name" value="RecA-like_protease"/>
    <property type="match status" value="1"/>
</dbReference>
<feature type="compositionally biased region" description="Low complexity" evidence="1">
    <location>
        <begin position="1"/>
        <end position="15"/>
    </location>
</feature>
<dbReference type="SMART" id="SM00382">
    <property type="entry name" value="AAA"/>
    <property type="match status" value="1"/>
</dbReference>
<protein>
    <submittedName>
        <fullName evidence="3">P-loop containing nucleoside triphosphate hydrolase protein</fullName>
    </submittedName>
</protein>
<reference evidence="3" key="1">
    <citation type="journal article" date="2020" name="Stud. Mycol.">
        <title>101 Dothideomycetes genomes: a test case for predicting lifestyles and emergence of pathogens.</title>
        <authorList>
            <person name="Haridas S."/>
            <person name="Albert R."/>
            <person name="Binder M."/>
            <person name="Bloem J."/>
            <person name="Labutti K."/>
            <person name="Salamov A."/>
            <person name="Andreopoulos B."/>
            <person name="Baker S."/>
            <person name="Barry K."/>
            <person name="Bills G."/>
            <person name="Bluhm B."/>
            <person name="Cannon C."/>
            <person name="Castanera R."/>
            <person name="Culley D."/>
            <person name="Daum C."/>
            <person name="Ezra D."/>
            <person name="Gonzalez J."/>
            <person name="Henrissat B."/>
            <person name="Kuo A."/>
            <person name="Liang C."/>
            <person name="Lipzen A."/>
            <person name="Lutzoni F."/>
            <person name="Magnuson J."/>
            <person name="Mondo S."/>
            <person name="Nolan M."/>
            <person name="Ohm R."/>
            <person name="Pangilinan J."/>
            <person name="Park H.-J."/>
            <person name="Ramirez L."/>
            <person name="Alfaro M."/>
            <person name="Sun H."/>
            <person name="Tritt A."/>
            <person name="Yoshinaga Y."/>
            <person name="Zwiers L.-H."/>
            <person name="Turgeon B."/>
            <person name="Goodwin S."/>
            <person name="Spatafora J."/>
            <person name="Crous P."/>
            <person name="Grigoriev I."/>
        </authorList>
    </citation>
    <scope>NUCLEOTIDE SEQUENCE</scope>
    <source>
        <strain evidence="3">CBS 122368</strain>
    </source>
</reference>
<dbReference type="GeneID" id="54575810"/>
<accession>A0A6A6IDR8</accession>
<evidence type="ECO:0000256" key="1">
    <source>
        <dbReference type="SAM" id="MobiDB-lite"/>
    </source>
</evidence>
<dbReference type="InterPro" id="IPR027417">
    <property type="entry name" value="P-loop_NTPase"/>
</dbReference>
<dbReference type="EMBL" id="ML987197">
    <property type="protein sequence ID" value="KAF2247710.1"/>
    <property type="molecule type" value="Genomic_DNA"/>
</dbReference>
<dbReference type="PANTHER" id="PTHR46411:SF3">
    <property type="entry name" value="AAA+ ATPASE DOMAIN-CONTAINING PROTEIN"/>
    <property type="match status" value="1"/>
</dbReference>
<evidence type="ECO:0000313" key="3">
    <source>
        <dbReference type="EMBL" id="KAF2247710.1"/>
    </source>
</evidence>
<dbReference type="InterPro" id="IPR003959">
    <property type="entry name" value="ATPase_AAA_core"/>
</dbReference>
<dbReference type="Pfam" id="PF22942">
    <property type="entry name" value="DUF7025"/>
    <property type="match status" value="1"/>
</dbReference>
<name>A0A6A6IDR8_9PLEO</name>
<proteinExistence type="predicted"/>
<dbReference type="GO" id="GO:0005524">
    <property type="term" value="F:ATP binding"/>
    <property type="evidence" value="ECO:0007669"/>
    <property type="project" value="InterPro"/>
</dbReference>